<feature type="domain" description="YbaK/aminoacyl-tRNA synthetase-associated" evidence="3">
    <location>
        <begin position="24"/>
        <end position="150"/>
    </location>
</feature>
<protein>
    <recommendedName>
        <fullName evidence="3">YbaK/aminoacyl-tRNA synthetase-associated domain-containing protein</fullName>
    </recommendedName>
</protein>
<feature type="compositionally biased region" description="Polar residues" evidence="2">
    <location>
        <begin position="228"/>
        <end position="239"/>
    </location>
</feature>
<dbReference type="PANTHER" id="PTHR31423:SF3">
    <property type="entry name" value="PROLYL-TRNA SYNTHETASE ASSOCIATED DOMAIN-CONTAINING PROTEIN 1-RELATED"/>
    <property type="match status" value="1"/>
</dbReference>
<dbReference type="InterPro" id="IPR007214">
    <property type="entry name" value="YbaK/aa-tRNA-synth-assoc-dom"/>
</dbReference>
<gene>
    <name evidence="4" type="ORF">DM860_018233</name>
</gene>
<evidence type="ECO:0000259" key="3">
    <source>
        <dbReference type="Pfam" id="PF04073"/>
    </source>
</evidence>
<dbReference type="PANTHER" id="PTHR31423">
    <property type="entry name" value="YBAK DOMAIN-CONTAINING PROTEIN"/>
    <property type="match status" value="1"/>
</dbReference>
<dbReference type="InterPro" id="IPR040285">
    <property type="entry name" value="ProX/PRXD1"/>
</dbReference>
<comment type="caution">
    <text evidence="4">The sequence shown here is derived from an EMBL/GenBank/DDBJ whole genome shotgun (WGS) entry which is preliminary data.</text>
</comment>
<comment type="similarity">
    <text evidence="1">Belongs to the PRORSD1 family.</text>
</comment>
<dbReference type="SUPFAM" id="SSF55826">
    <property type="entry name" value="YbaK/ProRS associated domain"/>
    <property type="match status" value="1"/>
</dbReference>
<evidence type="ECO:0000256" key="2">
    <source>
        <dbReference type="SAM" id="MobiDB-lite"/>
    </source>
</evidence>
<dbReference type="Pfam" id="PF04073">
    <property type="entry name" value="tRNA_edit"/>
    <property type="match status" value="1"/>
</dbReference>
<dbReference type="FunFam" id="3.90.960.10:FF:000005">
    <property type="entry name" value="Putative prolyl-tRNA synthetase"/>
    <property type="match status" value="1"/>
</dbReference>
<dbReference type="Proteomes" id="UP000249390">
    <property type="component" value="Unassembled WGS sequence"/>
</dbReference>
<proteinExistence type="inferred from homology"/>
<keyword evidence="5" id="KW-1185">Reference proteome</keyword>
<reference evidence="4 5" key="1">
    <citation type="submission" date="2018-06" db="EMBL/GenBank/DDBJ databases">
        <title>The Genome of Cuscuta australis (Dodder) Provides Insight into the Evolution of Plant Parasitism.</title>
        <authorList>
            <person name="Liu H."/>
        </authorList>
    </citation>
    <scope>NUCLEOTIDE SEQUENCE [LARGE SCALE GENOMIC DNA]</scope>
    <source>
        <strain evidence="5">cv. Yunnan</strain>
        <tissue evidence="4">Vines</tissue>
    </source>
</reference>
<feature type="region of interest" description="Disordered" evidence="2">
    <location>
        <begin position="198"/>
        <end position="239"/>
    </location>
</feature>
<dbReference type="EMBL" id="NQVE01000094">
    <property type="protein sequence ID" value="RAL49046.1"/>
    <property type="molecule type" value="Genomic_DNA"/>
</dbReference>
<dbReference type="InterPro" id="IPR036754">
    <property type="entry name" value="YbaK/aa-tRNA-synt-asso_dom_sf"/>
</dbReference>
<accession>A0A328DUL7</accession>
<evidence type="ECO:0000256" key="1">
    <source>
        <dbReference type="ARBA" id="ARBA00010201"/>
    </source>
</evidence>
<evidence type="ECO:0000313" key="4">
    <source>
        <dbReference type="EMBL" id="RAL49046.1"/>
    </source>
</evidence>
<sequence>MGYSKEQLLTRLKELHIEFEQHEHPVVMTVEALEKHVGHSNGALCKNLFLKDKKHRFYIVSALADTKIDLKILAQRLGFGKTGLRMAPQESLAEILQVPLGCVTPFSLFNESARGVSLLLDQGLRIKEQCLFHPLSNDVTIAINASGLDKFLNSIGKPPVYVDLEDNPPVGKDQPPDLAYAVPSDGLIAPDNLEKSAASVVPEKKGHAAADTKPEVKAKTAKEASNLKKGSSSNSQGLATTFNDPEKFVEEILGKISDVVLSEVNDENITQYGDQLGSLVSNNIRKHLSTEMKTIATLFKNTAYTDGFHAGTCTQVKK</sequence>
<feature type="compositionally biased region" description="Basic and acidic residues" evidence="2">
    <location>
        <begin position="202"/>
        <end position="226"/>
    </location>
</feature>
<name>A0A328DUL7_9ASTE</name>
<organism evidence="4 5">
    <name type="scientific">Cuscuta australis</name>
    <dbReference type="NCBI Taxonomy" id="267555"/>
    <lineage>
        <taxon>Eukaryota</taxon>
        <taxon>Viridiplantae</taxon>
        <taxon>Streptophyta</taxon>
        <taxon>Embryophyta</taxon>
        <taxon>Tracheophyta</taxon>
        <taxon>Spermatophyta</taxon>
        <taxon>Magnoliopsida</taxon>
        <taxon>eudicotyledons</taxon>
        <taxon>Gunneridae</taxon>
        <taxon>Pentapetalae</taxon>
        <taxon>asterids</taxon>
        <taxon>lamiids</taxon>
        <taxon>Solanales</taxon>
        <taxon>Convolvulaceae</taxon>
        <taxon>Cuscuteae</taxon>
        <taxon>Cuscuta</taxon>
        <taxon>Cuscuta subgen. Grammica</taxon>
        <taxon>Cuscuta sect. Cleistogrammica</taxon>
    </lineage>
</organism>
<evidence type="ECO:0000313" key="5">
    <source>
        <dbReference type="Proteomes" id="UP000249390"/>
    </source>
</evidence>
<dbReference type="Gene3D" id="3.90.960.10">
    <property type="entry name" value="YbaK/aminoacyl-tRNA synthetase-associated domain"/>
    <property type="match status" value="1"/>
</dbReference>
<dbReference type="AlphaFoldDB" id="A0A328DUL7"/>
<dbReference type="CDD" id="cd04335">
    <property type="entry name" value="PrdX_deacylase"/>
    <property type="match status" value="1"/>
</dbReference>
<dbReference type="GO" id="GO:0002161">
    <property type="term" value="F:aminoacyl-tRNA deacylase activity"/>
    <property type="evidence" value="ECO:0007669"/>
    <property type="project" value="InterPro"/>
</dbReference>